<sequence length="195" mass="21792">MERERGNKLGKTTLKTPYRDSRLDLPVISSLLYCGSTALDYAPTEAGYKSTLAEVNGFENIINIMKIGLRVTQLALESNEVQKLINDEHQHFDLVFILSALNEAFYGFAHKFNASIISICPNVGFPWSLDSVELNDEFGGYFGFEQSEGLQCYLPKYEAAAVNCVGCENSFISSYVFSSESYESPPKIRQTLPLI</sequence>
<reference evidence="1" key="1">
    <citation type="submission" date="2021-03" db="EMBL/GenBank/DDBJ databases">
        <authorList>
            <person name="Tran Van P."/>
        </authorList>
    </citation>
    <scope>NUCLEOTIDE SEQUENCE</scope>
</reference>
<accession>A0ABN7NYM5</accession>
<evidence type="ECO:0000313" key="2">
    <source>
        <dbReference type="Proteomes" id="UP001153148"/>
    </source>
</evidence>
<gene>
    <name evidence="1" type="ORF">TPAB3V08_LOCUS6316</name>
</gene>
<dbReference type="EMBL" id="CAJPIN010009268">
    <property type="protein sequence ID" value="CAG2059352.1"/>
    <property type="molecule type" value="Genomic_DNA"/>
</dbReference>
<name>A0ABN7NYM5_TIMPD</name>
<keyword evidence="2" id="KW-1185">Reference proteome</keyword>
<protein>
    <submittedName>
        <fullName evidence="1">Uncharacterized protein</fullName>
    </submittedName>
</protein>
<evidence type="ECO:0000313" key="1">
    <source>
        <dbReference type="EMBL" id="CAG2059352.1"/>
    </source>
</evidence>
<organism evidence="1 2">
    <name type="scientific">Timema podura</name>
    <name type="common">Walking stick</name>
    <dbReference type="NCBI Taxonomy" id="61482"/>
    <lineage>
        <taxon>Eukaryota</taxon>
        <taxon>Metazoa</taxon>
        <taxon>Ecdysozoa</taxon>
        <taxon>Arthropoda</taxon>
        <taxon>Hexapoda</taxon>
        <taxon>Insecta</taxon>
        <taxon>Pterygota</taxon>
        <taxon>Neoptera</taxon>
        <taxon>Polyneoptera</taxon>
        <taxon>Phasmatodea</taxon>
        <taxon>Timematodea</taxon>
        <taxon>Timematoidea</taxon>
        <taxon>Timematidae</taxon>
        <taxon>Timema</taxon>
    </lineage>
</organism>
<comment type="caution">
    <text evidence="1">The sequence shown here is derived from an EMBL/GenBank/DDBJ whole genome shotgun (WGS) entry which is preliminary data.</text>
</comment>
<dbReference type="Proteomes" id="UP001153148">
    <property type="component" value="Unassembled WGS sequence"/>
</dbReference>
<proteinExistence type="predicted"/>